<sequence length="153" mass="16837">MGKLDTGAWVLVADSEKALLLVNEGDRKAMHLQLLQKDEQDNPPSREQGANRPGRAQDGTGPHRSALDDTDWHQLAKERFAADLADLLYKPAHQGKFDKLVIVAAPAVLGILRSAVHVTVEEKIIAEVPKNLTDQPLDEIEKRVAEALEPLDL</sequence>
<comment type="caution">
    <text evidence="2">The sequence shown here is derived from an EMBL/GenBank/DDBJ whole genome shotgun (WGS) entry which is preliminary data.</text>
</comment>
<evidence type="ECO:0000256" key="1">
    <source>
        <dbReference type="SAM" id="MobiDB-lite"/>
    </source>
</evidence>
<dbReference type="Proteomes" id="UP000245911">
    <property type="component" value="Unassembled WGS sequence"/>
</dbReference>
<dbReference type="EMBL" id="QDKM01000007">
    <property type="protein sequence ID" value="PVH28018.1"/>
    <property type="molecule type" value="Genomic_DNA"/>
</dbReference>
<reference evidence="2 3" key="1">
    <citation type="submission" date="2018-04" db="EMBL/GenBank/DDBJ databases">
        <title>Pararhodobacter oceanense sp. nov., isolated from marine intertidal sediment.</title>
        <authorList>
            <person name="Wang X.-L."/>
            <person name="Du Z.-J."/>
        </authorList>
    </citation>
    <scope>NUCLEOTIDE SEQUENCE [LARGE SCALE GENOMIC DNA]</scope>
    <source>
        <strain evidence="2 3">AM505</strain>
    </source>
</reference>
<accession>A0A2T8HRF9</accession>
<protein>
    <submittedName>
        <fullName evidence="2">Host attachment protein</fullName>
    </submittedName>
</protein>
<dbReference type="AlphaFoldDB" id="A0A2T8HRF9"/>
<proteinExistence type="predicted"/>
<dbReference type="Pfam" id="PF18856">
    <property type="entry name" value="baeRF_family12"/>
    <property type="match status" value="1"/>
</dbReference>
<gene>
    <name evidence="2" type="ORF">DDE20_14765</name>
</gene>
<dbReference type="InterPro" id="IPR041374">
    <property type="entry name" value="BaeRF_family12"/>
</dbReference>
<organism evidence="2 3">
    <name type="scientific">Pararhodobacter oceanensis</name>
    <dbReference type="NCBI Taxonomy" id="2172121"/>
    <lineage>
        <taxon>Bacteria</taxon>
        <taxon>Pseudomonadati</taxon>
        <taxon>Pseudomonadota</taxon>
        <taxon>Alphaproteobacteria</taxon>
        <taxon>Rhodobacterales</taxon>
        <taxon>Paracoccaceae</taxon>
        <taxon>Pararhodobacter</taxon>
    </lineage>
</organism>
<dbReference type="RefSeq" id="WP_116559286.1">
    <property type="nucleotide sequence ID" value="NZ_JBLWYE010000001.1"/>
</dbReference>
<evidence type="ECO:0000313" key="2">
    <source>
        <dbReference type="EMBL" id="PVH28018.1"/>
    </source>
</evidence>
<evidence type="ECO:0000313" key="3">
    <source>
        <dbReference type="Proteomes" id="UP000245911"/>
    </source>
</evidence>
<name>A0A2T8HRF9_9RHOB</name>
<dbReference type="OrthoDB" id="9812459at2"/>
<keyword evidence="3" id="KW-1185">Reference proteome</keyword>
<feature type="region of interest" description="Disordered" evidence="1">
    <location>
        <begin position="34"/>
        <end position="68"/>
    </location>
</feature>